<dbReference type="InterPro" id="IPR048897">
    <property type="entry name" value="Nol11_C"/>
</dbReference>
<dbReference type="InterPro" id="IPR011047">
    <property type="entry name" value="Quinoprotein_ADH-like_sf"/>
</dbReference>
<dbReference type="GO" id="GO:0005730">
    <property type="term" value="C:nucleolus"/>
    <property type="evidence" value="ECO:0007669"/>
    <property type="project" value="TreeGrafter"/>
</dbReference>
<feature type="compositionally biased region" description="Acidic residues" evidence="1">
    <location>
        <begin position="677"/>
        <end position="703"/>
    </location>
</feature>
<dbReference type="EMBL" id="JAAAJB010000355">
    <property type="protein sequence ID" value="KAG0257599.1"/>
    <property type="molecule type" value="Genomic_DNA"/>
</dbReference>
<keyword evidence="4" id="KW-1185">Reference proteome</keyword>
<dbReference type="Pfam" id="PF20998">
    <property type="entry name" value="Nol11_C"/>
    <property type="match status" value="1"/>
</dbReference>
<gene>
    <name evidence="3" type="ORF">DFQ27_005040</name>
</gene>
<dbReference type="GO" id="GO:0030490">
    <property type="term" value="P:maturation of SSU-rRNA"/>
    <property type="evidence" value="ECO:0007669"/>
    <property type="project" value="InterPro"/>
</dbReference>
<protein>
    <recommendedName>
        <fullName evidence="2">Nucleolar protein 11 C-terminal domain-containing protein</fullName>
    </recommendedName>
</protein>
<comment type="caution">
    <text evidence="3">The sequence shown here is derived from an EMBL/GenBank/DDBJ whole genome shotgun (WGS) entry which is preliminary data.</text>
</comment>
<feature type="compositionally biased region" description="Acidic residues" evidence="1">
    <location>
        <begin position="711"/>
        <end position="729"/>
    </location>
</feature>
<feature type="domain" description="Nucleolar protein 11 C-terminal" evidence="2">
    <location>
        <begin position="832"/>
        <end position="979"/>
    </location>
</feature>
<feature type="region of interest" description="Disordered" evidence="1">
    <location>
        <begin position="338"/>
        <end position="360"/>
    </location>
</feature>
<dbReference type="PANTHER" id="PTHR15633">
    <property type="entry name" value="NUCLEOLAR PROTEIN 11"/>
    <property type="match status" value="1"/>
</dbReference>
<dbReference type="OrthoDB" id="4349954at2759"/>
<feature type="compositionally biased region" description="Basic and acidic residues" evidence="1">
    <location>
        <begin position="627"/>
        <end position="643"/>
    </location>
</feature>
<feature type="compositionally biased region" description="Low complexity" evidence="1">
    <location>
        <begin position="657"/>
        <end position="670"/>
    </location>
</feature>
<feature type="compositionally biased region" description="Basic residues" evidence="1">
    <location>
        <begin position="644"/>
        <end position="656"/>
    </location>
</feature>
<dbReference type="GO" id="GO:0003723">
    <property type="term" value="F:RNA binding"/>
    <property type="evidence" value="ECO:0007669"/>
    <property type="project" value="TreeGrafter"/>
</dbReference>
<feature type="compositionally biased region" description="Low complexity" evidence="1">
    <location>
        <begin position="153"/>
        <end position="165"/>
    </location>
</feature>
<sequence length="1075" mass="117086">MSGVSLEDPFLLAEFNTTSSQDQALSVQCTPAGAPKNTADAFSETSDGTEDQDASLLVVAVQGEGVQLFNTADQNCIHSYSTPPGFTFQSPAKTILKGKGTRHVYAVIGKGTDITAKEEGKVVWMWKDESVASKKADSQEKSTTAMDIDEEASSSPSPSRTSTATKTVKKFDRSIHELFVSAALSNHILLVNTDASISLVTDDLKRVVSTTKESVSAEATLAWTTTFTSTSSWIPPSILSRNTVVVATVTANDAQMKIAFSFVNEDHRGLSTLGHVTLEEQHANRATAIAFDTTTGQLSYLSAQGQLKIFQCDVIIKDRKITATETLSWPLPGFVPKSAAAPTAPTKSKKKSTKATATAPSDLIHQRTASLALGNHYIAIAGIHELGGQSEQTLTIWDARYGTLQAKHTLPGSHNAQQTTCQLSVAPDSAIAVTFSTPHGNTVRSRVHLCSFYSEPVSLLSAMGRLKATAPFFGMSSSATDATTTTMTVSQANLLSATTTSLLMPTTNGGGATLRGKDLVLTDFEKRVEQTQQEEAKVLETLMKVQGGSGKKDQGDSSTAAEAFSKLFFKHVEKQTAMALKDMMEKYHVEVDDAQAAVAKDEERKKSKQAKAPSTTASSAMEVDAPAQKEAKKEAGEANGVDKKTKKQLKRQKKKAAAAVTAAVPATPATVRKEQEETGDGSDSESSSEDEDDDEEEAEDDEGDHGHQSSEDEYEEAAAAMEDEGEDDAAEHARMQAYLEAVSEWRKSEAEAIKQYKEFRRQLRAGRKQAPLPELSHRFVSTILGRCFQRLPNGQPDMAFWPESVVQYLMDKQLVGNANPGAGPAGLALELMEREQWTLLELALTRLYDIPEMDLVTLLKQVLGLNKANNNRNQEDMEEEEASGQKVPTSDHMLALILAAPKNEVFMQQALKRLTVEELAIVLEILKRWIQEWEERGGLGHGGLRADKKQLSSGVPGYPQIVDFTTVLMDVHFPSLILSPHLHETIRYIHQSVQTEVSISQQMEQVLRGPLGLFERKHRDSMRRKKENEQGALNQGPQGPNVIGGGGRVSADKRRRRKWEGGEGIPDYGVEIIHM</sequence>
<reference evidence="3" key="1">
    <citation type="journal article" date="2020" name="Fungal Divers.">
        <title>Resolving the Mortierellaceae phylogeny through synthesis of multi-gene phylogenetics and phylogenomics.</title>
        <authorList>
            <person name="Vandepol N."/>
            <person name="Liber J."/>
            <person name="Desiro A."/>
            <person name="Na H."/>
            <person name="Kennedy M."/>
            <person name="Barry K."/>
            <person name="Grigoriev I.V."/>
            <person name="Miller A.N."/>
            <person name="O'Donnell K."/>
            <person name="Stajich J.E."/>
            <person name="Bonito G."/>
        </authorList>
    </citation>
    <scope>NUCLEOTIDE SEQUENCE</scope>
    <source>
        <strain evidence="3">BC1065</strain>
    </source>
</reference>
<proteinExistence type="predicted"/>
<dbReference type="SUPFAM" id="SSF50998">
    <property type="entry name" value="Quinoprotein alcohol dehydrogenase-like"/>
    <property type="match status" value="1"/>
</dbReference>
<name>A0A9P6Q1B3_9FUNG</name>
<dbReference type="PANTHER" id="PTHR15633:SF2">
    <property type="entry name" value="NUCLEOLAR PROTEIN 11"/>
    <property type="match status" value="1"/>
</dbReference>
<evidence type="ECO:0000259" key="2">
    <source>
        <dbReference type="Pfam" id="PF20998"/>
    </source>
</evidence>
<feature type="region of interest" description="Disordered" evidence="1">
    <location>
        <begin position="598"/>
        <end position="731"/>
    </location>
</feature>
<feature type="region of interest" description="Disordered" evidence="1">
    <location>
        <begin position="1019"/>
        <end position="1061"/>
    </location>
</feature>
<evidence type="ECO:0000256" key="1">
    <source>
        <dbReference type="SAM" id="MobiDB-lite"/>
    </source>
</evidence>
<dbReference type="AlphaFoldDB" id="A0A9P6Q1B3"/>
<organism evidence="3 4">
    <name type="scientific">Actinomortierella ambigua</name>
    <dbReference type="NCBI Taxonomy" id="1343610"/>
    <lineage>
        <taxon>Eukaryota</taxon>
        <taxon>Fungi</taxon>
        <taxon>Fungi incertae sedis</taxon>
        <taxon>Mucoromycota</taxon>
        <taxon>Mortierellomycotina</taxon>
        <taxon>Mortierellomycetes</taxon>
        <taxon>Mortierellales</taxon>
        <taxon>Mortierellaceae</taxon>
        <taxon>Actinomortierella</taxon>
    </lineage>
</organism>
<evidence type="ECO:0000313" key="4">
    <source>
        <dbReference type="Proteomes" id="UP000807716"/>
    </source>
</evidence>
<dbReference type="InterPro" id="IPR042859">
    <property type="entry name" value="NOL11"/>
</dbReference>
<evidence type="ECO:0000313" key="3">
    <source>
        <dbReference type="EMBL" id="KAG0257599.1"/>
    </source>
</evidence>
<feature type="region of interest" description="Disordered" evidence="1">
    <location>
        <begin position="134"/>
        <end position="166"/>
    </location>
</feature>
<accession>A0A9P6Q1B3</accession>
<dbReference type="Proteomes" id="UP000807716">
    <property type="component" value="Unassembled WGS sequence"/>
</dbReference>